<evidence type="ECO:0000259" key="1">
    <source>
        <dbReference type="Pfam" id="PF05523"/>
    </source>
</evidence>
<feature type="domain" description="Sugar 3,4-ketoisomerase QdtA cupin" evidence="1">
    <location>
        <begin position="5"/>
        <end position="133"/>
    </location>
</feature>
<dbReference type="EMBL" id="JAAOCD010000009">
    <property type="protein sequence ID" value="NHK99907.1"/>
    <property type="molecule type" value="Genomic_DNA"/>
</dbReference>
<comment type="caution">
    <text evidence="2">The sequence shown here is derived from an EMBL/GenBank/DDBJ whole genome shotgun (WGS) entry which is preliminary data.</text>
</comment>
<dbReference type="Proteomes" id="UP000802098">
    <property type="component" value="Unassembled WGS sequence"/>
</dbReference>
<dbReference type="RefSeq" id="WP_009857952.1">
    <property type="nucleotide sequence ID" value="NZ_JAAOCD010000009.1"/>
</dbReference>
<organism evidence="2 3">
    <name type="scientific">Rubrivivax benzoatilyticus</name>
    <dbReference type="NCBI Taxonomy" id="316997"/>
    <lineage>
        <taxon>Bacteria</taxon>
        <taxon>Pseudomonadati</taxon>
        <taxon>Pseudomonadota</taxon>
        <taxon>Betaproteobacteria</taxon>
        <taxon>Burkholderiales</taxon>
        <taxon>Sphaerotilaceae</taxon>
        <taxon>Rubrivivax</taxon>
    </lineage>
</organism>
<name>A0ABX0HY26_9BURK</name>
<dbReference type="CDD" id="cd20292">
    <property type="entry name" value="cupin_QdtA-like"/>
    <property type="match status" value="1"/>
</dbReference>
<dbReference type="Gene3D" id="2.60.120.10">
    <property type="entry name" value="Jelly Rolls"/>
    <property type="match status" value="1"/>
</dbReference>
<reference evidence="2 3" key="1">
    <citation type="submission" date="2020-03" db="EMBL/GenBank/DDBJ databases">
        <title>Rubrivivax benzoatilyticus JA2 (sequenced after 10 years sub-culturing).</title>
        <authorList>
            <person name="Gupta D."/>
            <person name="Chintalapati S."/>
            <person name="Chintalapati V.R."/>
        </authorList>
    </citation>
    <scope>NUCLEOTIDE SEQUENCE [LARGE SCALE GENOMIC DNA]</scope>
    <source>
        <strain evidence="2 3">JA2-Mal</strain>
    </source>
</reference>
<gene>
    <name evidence="2" type="ORF">G7087_16105</name>
</gene>
<keyword evidence="3" id="KW-1185">Reference proteome</keyword>
<dbReference type="InterPro" id="IPR014710">
    <property type="entry name" value="RmlC-like_jellyroll"/>
</dbReference>
<dbReference type="SUPFAM" id="SSF51182">
    <property type="entry name" value="RmlC-like cupins"/>
    <property type="match status" value="1"/>
</dbReference>
<dbReference type="InterPro" id="IPR011051">
    <property type="entry name" value="RmlC_Cupin_sf"/>
</dbReference>
<protein>
    <submittedName>
        <fullName evidence="2">WxcM-like domain-containing protein</fullName>
    </submittedName>
</protein>
<dbReference type="Pfam" id="PF05523">
    <property type="entry name" value="FdtA"/>
    <property type="match status" value="1"/>
</dbReference>
<dbReference type="InterPro" id="IPR008894">
    <property type="entry name" value="QdtA_cupin_dom"/>
</dbReference>
<accession>A0ABX0HY26</accession>
<evidence type="ECO:0000313" key="2">
    <source>
        <dbReference type="EMBL" id="NHK99907.1"/>
    </source>
</evidence>
<proteinExistence type="predicted"/>
<sequence length="139" mass="15889">MPLSDCKLISLPKVQDPRGNLTFIEGQSHVPFEIKRVFYLYDIPTGEDRGAHAHKELHQFLICLSGSFDVSLDDGVSKQVVHLNRPWIGLHIPPMIWASEINFDPGSVCLVLASTPYNEADYYRDYQQFLDAVRRQRTS</sequence>
<evidence type="ECO:0000313" key="3">
    <source>
        <dbReference type="Proteomes" id="UP000802098"/>
    </source>
</evidence>